<dbReference type="SUPFAM" id="SSF81593">
    <property type="entry name" value="Nucleotidyltransferase substrate binding subunit/domain"/>
    <property type="match status" value="2"/>
</dbReference>
<feature type="region of interest" description="Adenylyl removase" evidence="7">
    <location>
        <begin position="1"/>
        <end position="481"/>
    </location>
</feature>
<dbReference type="Proteomes" id="UP000008221">
    <property type="component" value="Chromosome"/>
</dbReference>
<dbReference type="EC" id="2.7.7.89" evidence="7"/>
<comment type="catalytic activity">
    <reaction evidence="7">
        <text>[glutamine synthetase]-L-tyrosine + ATP = [glutamine synthetase]-O(4)-(5'-adenylyl)-L-tyrosine + diphosphate</text>
        <dbReference type="Rhea" id="RHEA:18589"/>
        <dbReference type="Rhea" id="RHEA-COMP:10660"/>
        <dbReference type="Rhea" id="RHEA-COMP:10661"/>
        <dbReference type="ChEBI" id="CHEBI:30616"/>
        <dbReference type="ChEBI" id="CHEBI:33019"/>
        <dbReference type="ChEBI" id="CHEBI:46858"/>
        <dbReference type="ChEBI" id="CHEBI:83624"/>
        <dbReference type="EC" id="2.7.7.42"/>
    </reaction>
</comment>
<keyword evidence="1 7" id="KW-0808">Transferase</keyword>
<keyword evidence="6 7" id="KW-0511">Multifunctional enzyme</keyword>
<evidence type="ECO:0000256" key="2">
    <source>
        <dbReference type="ARBA" id="ARBA00022695"/>
    </source>
</evidence>
<dbReference type="RefSeq" id="WP_011719756.1">
    <property type="nucleotide sequence ID" value="NC_008578.1"/>
</dbReference>
<gene>
    <name evidence="7" type="primary">glnE</name>
    <name evidence="10" type="ordered locus">Acel_0920</name>
</gene>
<dbReference type="Gene3D" id="3.30.460.10">
    <property type="entry name" value="Beta Polymerase, domain 2"/>
    <property type="match status" value="2"/>
</dbReference>
<dbReference type="STRING" id="351607.Acel_0920"/>
<protein>
    <recommendedName>
        <fullName evidence="7">Bifunctional glutamine synthetase adenylyltransferase/adenylyl-removing enzyme</fullName>
    </recommendedName>
    <alternativeName>
        <fullName evidence="7">ATP:glutamine synthetase adenylyltransferase</fullName>
    </alternativeName>
    <alternativeName>
        <fullName evidence="7">ATase</fullName>
    </alternativeName>
    <domain>
        <recommendedName>
            <fullName evidence="7">Glutamine synthetase adenylyl-L-tyrosine phosphorylase</fullName>
            <ecNumber evidence="7">2.7.7.89</ecNumber>
        </recommendedName>
        <alternativeName>
            <fullName evidence="7">Adenylyl removase</fullName>
            <shortName evidence="7">AR</shortName>
            <shortName evidence="7">AT-N</shortName>
        </alternativeName>
    </domain>
    <domain>
        <recommendedName>
            <fullName evidence="7">Glutamine synthetase adenylyl transferase</fullName>
            <ecNumber evidence="7">2.7.7.42</ecNumber>
        </recommendedName>
        <alternativeName>
            <fullName evidence="7">Adenylyl transferase</fullName>
            <shortName evidence="7">AT</shortName>
            <shortName evidence="7">AT-C</shortName>
        </alternativeName>
    </domain>
</protein>
<evidence type="ECO:0000256" key="4">
    <source>
        <dbReference type="ARBA" id="ARBA00022840"/>
    </source>
</evidence>
<comment type="catalytic activity">
    <reaction evidence="7">
        <text>[glutamine synthetase]-O(4)-(5'-adenylyl)-L-tyrosine + phosphate = [glutamine synthetase]-L-tyrosine + ADP</text>
        <dbReference type="Rhea" id="RHEA:43716"/>
        <dbReference type="Rhea" id="RHEA-COMP:10660"/>
        <dbReference type="Rhea" id="RHEA-COMP:10661"/>
        <dbReference type="ChEBI" id="CHEBI:43474"/>
        <dbReference type="ChEBI" id="CHEBI:46858"/>
        <dbReference type="ChEBI" id="CHEBI:83624"/>
        <dbReference type="ChEBI" id="CHEBI:456216"/>
        <dbReference type="EC" id="2.7.7.89"/>
    </reaction>
</comment>
<dbReference type="Pfam" id="PF03710">
    <property type="entry name" value="GlnE"/>
    <property type="match status" value="2"/>
</dbReference>
<dbReference type="PANTHER" id="PTHR30621">
    <property type="entry name" value="GLUTAMINE SYNTHETASE ADENYLYLTRANSFERASE"/>
    <property type="match status" value="1"/>
</dbReference>
<dbReference type="InterPro" id="IPR013546">
    <property type="entry name" value="PII_UdlTrfase/GS_AdlTrfase"/>
</dbReference>
<evidence type="ECO:0000313" key="11">
    <source>
        <dbReference type="Proteomes" id="UP000008221"/>
    </source>
</evidence>
<dbReference type="PANTHER" id="PTHR30621:SF0">
    <property type="entry name" value="BIFUNCTIONAL GLUTAMINE SYNTHETASE ADENYLYLTRANSFERASE_ADENYLYL-REMOVING ENZYME"/>
    <property type="match status" value="1"/>
</dbReference>
<name>A0LTD3_ACIC1</name>
<dbReference type="CDD" id="cd05401">
    <property type="entry name" value="NT_GlnE_GlnD_like"/>
    <property type="match status" value="2"/>
</dbReference>
<feature type="domain" description="PII-uridylyltransferase/Glutamine-synthetase adenylyltransferase" evidence="9">
    <location>
        <begin position="337"/>
        <end position="477"/>
    </location>
</feature>
<dbReference type="InterPro" id="IPR043519">
    <property type="entry name" value="NT_sf"/>
</dbReference>
<dbReference type="SUPFAM" id="SSF81301">
    <property type="entry name" value="Nucleotidyltransferase"/>
    <property type="match status" value="2"/>
</dbReference>
<dbReference type="GO" id="GO:0000287">
    <property type="term" value="F:magnesium ion binding"/>
    <property type="evidence" value="ECO:0007669"/>
    <property type="project" value="UniProtKB-UniRule"/>
</dbReference>
<dbReference type="Gene3D" id="1.20.120.330">
    <property type="entry name" value="Nucleotidyltransferases domain 2"/>
    <property type="match status" value="2"/>
</dbReference>
<dbReference type="InterPro" id="IPR005190">
    <property type="entry name" value="GlnE_rpt_dom"/>
</dbReference>
<keyword evidence="10" id="KW-0436">Ligase</keyword>
<dbReference type="EMBL" id="CP000481">
    <property type="protein sequence ID" value="ABK52693.1"/>
    <property type="molecule type" value="Genomic_DNA"/>
</dbReference>
<dbReference type="HAMAP" id="MF_00802">
    <property type="entry name" value="GlnE"/>
    <property type="match status" value="1"/>
</dbReference>
<comment type="cofactor">
    <cofactor evidence="7">
        <name>Mg(2+)</name>
        <dbReference type="ChEBI" id="CHEBI:18420"/>
    </cofactor>
</comment>
<keyword evidence="11" id="KW-1185">Reference proteome</keyword>
<dbReference type="GO" id="GO:0000820">
    <property type="term" value="P:regulation of glutamine family amino acid metabolic process"/>
    <property type="evidence" value="ECO:0007669"/>
    <property type="project" value="UniProtKB-UniRule"/>
</dbReference>
<keyword evidence="2 7" id="KW-0548">Nucleotidyltransferase</keyword>
<evidence type="ECO:0000256" key="5">
    <source>
        <dbReference type="ARBA" id="ARBA00022842"/>
    </source>
</evidence>
<dbReference type="HOGENOM" id="CLU_006233_1_0_11"/>
<evidence type="ECO:0000256" key="6">
    <source>
        <dbReference type="ARBA" id="ARBA00023268"/>
    </source>
</evidence>
<dbReference type="FunCoup" id="A0LTD3">
    <property type="interactions" value="4"/>
</dbReference>
<evidence type="ECO:0000259" key="9">
    <source>
        <dbReference type="Pfam" id="PF08335"/>
    </source>
</evidence>
<dbReference type="NCBIfam" id="NF010707">
    <property type="entry name" value="PRK14109.1"/>
    <property type="match status" value="1"/>
</dbReference>
<feature type="domain" description="PII-uridylyltransferase/Glutamine-synthetase adenylyltransferase" evidence="9">
    <location>
        <begin position="843"/>
        <end position="985"/>
    </location>
</feature>
<evidence type="ECO:0000313" key="10">
    <source>
        <dbReference type="EMBL" id="ABK52693.1"/>
    </source>
</evidence>
<evidence type="ECO:0000256" key="3">
    <source>
        <dbReference type="ARBA" id="ARBA00022741"/>
    </source>
</evidence>
<dbReference type="InParanoid" id="A0LTD3"/>
<dbReference type="Pfam" id="PF08335">
    <property type="entry name" value="GlnD_UR_UTase"/>
    <property type="match status" value="2"/>
</dbReference>
<dbReference type="KEGG" id="ace:Acel_0920"/>
<organism evidence="10 11">
    <name type="scientific">Acidothermus cellulolyticus (strain ATCC 43068 / DSM 8971 / 11B)</name>
    <dbReference type="NCBI Taxonomy" id="351607"/>
    <lineage>
        <taxon>Bacteria</taxon>
        <taxon>Bacillati</taxon>
        <taxon>Actinomycetota</taxon>
        <taxon>Actinomycetes</taxon>
        <taxon>Acidothermales</taxon>
        <taxon>Acidothermaceae</taxon>
        <taxon>Acidothermus</taxon>
    </lineage>
</organism>
<dbReference type="InterPro" id="IPR023057">
    <property type="entry name" value="GlnE"/>
</dbReference>
<evidence type="ECO:0000256" key="1">
    <source>
        <dbReference type="ARBA" id="ARBA00022679"/>
    </source>
</evidence>
<evidence type="ECO:0000256" key="7">
    <source>
        <dbReference type="HAMAP-Rule" id="MF_00802"/>
    </source>
</evidence>
<dbReference type="AlphaFoldDB" id="A0LTD3"/>
<dbReference type="GO" id="GO:0016874">
    <property type="term" value="F:ligase activity"/>
    <property type="evidence" value="ECO:0007669"/>
    <property type="project" value="UniProtKB-KW"/>
</dbReference>
<dbReference type="OrthoDB" id="9759366at2"/>
<comment type="function">
    <text evidence="7">Involved in the regulation of glutamine synthetase GlnA, a key enzyme in the process to assimilate ammonia. When cellular nitrogen levels are high, the C-terminal adenylyl transferase (AT) inactivates GlnA by covalent transfer of an adenylyl group from ATP to specific tyrosine residue of GlnA, thus reducing its activity. Conversely, when nitrogen levels are low, the N-terminal adenylyl removase (AR) activates GlnA by removing the adenylyl group by phosphorolysis, increasing its activity. The regulatory region of GlnE binds the signal transduction protein PII (GlnB) which indicates the nitrogen status of the cell.</text>
</comment>
<dbReference type="eggNOG" id="COG1391">
    <property type="taxonomic scope" value="Bacteria"/>
</dbReference>
<keyword evidence="4 7" id="KW-0067">ATP-binding</keyword>
<evidence type="ECO:0000259" key="8">
    <source>
        <dbReference type="Pfam" id="PF03710"/>
    </source>
</evidence>
<sequence length="987" mass="107361">MTEELERLATTAGTLARLGFADPDRGSALLGELAAGGFPVTDELLGELASAADPDLALIALLRLRESAQRSHVLGGLDAALTADAALRRRLFAVLGASAALGDHLVAHPGSWAQLAVSADRSPTWYGWRAMLAVAVGDRSGTPAEQALHAAYRDALLSIAARDLVGEADVVQVGAELADLAGATLDVALTLAHRAVADPAASCRLAIIGMGKCGGRELNYVSDIDVVFVAEPVPPADDETALRAATRLATAVIRICAPIWQVDAALRPEGKNGPLVRTLASYRAYYERWAKTWEFQALLKARPVAGDLELGQAYAEMVYPLVWRAADREHFVEDVQAMRRRVEETLPETLADRELKLGRGGLRDVEFAVQLLQLVHGRTDVTVRSPHTLSALAALAAGGYVGRADARDLDAAYRFLRSLEHRLQLLRLRRTHELPTDDADLRRLGRSIGLRRDPVRELRAEHERCVHLVRRLHEKLFYRPLLSAVARLPGDEARLTPEAAVRRLAALGYADPQAALRHIEALTAGVSRRAAIQRTLLPVMLGWFADAPDPDAGLLAFRQLSDALGDTPWYLRFLRDEGAAAQHLAHILASSRYAVDLLTRAPESVAMLADTPGEGPYQLRPRPAAELRAEFLAAVRRHEDPATAVEVARGLRRRELFRIACADLLGLLDVVAVGHALTDVTEAVLDAVLDVVARAVPRAAGHVRLAVIGMGRLGGREQGYGSDADVLFVHEPLPGVEDAVAAAAAYELANELRRLLAQPAPEPAVEVDADLRPEGRQGPLTRSLDSYLTYYARWSEIWEAQALLKARPVAGDAELGRRFVAAIDPLRWPEQGLGPADLREIRRIKARVERERLPRNADPALHTKLGRGGLADIEWTAQLLQLQHAGHVGSLRTTSTLEALHAAADAGLLDRADAEILVEAWRLVSKVRNALVLVRGRPTDTISPVLRDLVGVARLVGYAAWQSGDFLDAYRRITRRARAVVERVFYG</sequence>
<keyword evidence="3 7" id="KW-0547">Nucleotide-binding</keyword>
<proteinExistence type="inferred from homology"/>
<feature type="region of interest" description="Adenylyl transferase" evidence="7">
    <location>
        <begin position="489"/>
        <end position="987"/>
    </location>
</feature>
<dbReference type="GO" id="GO:0008882">
    <property type="term" value="F:[glutamate-ammonia-ligase] adenylyltransferase activity"/>
    <property type="evidence" value="ECO:0007669"/>
    <property type="project" value="UniProtKB-UniRule"/>
</dbReference>
<dbReference type="GO" id="GO:0047388">
    <property type="term" value="F:[glutamine synthetase]-adenylyl-L-tyrosine phosphorylase activity"/>
    <property type="evidence" value="ECO:0007669"/>
    <property type="project" value="UniProtKB-EC"/>
</dbReference>
<dbReference type="GO" id="GO:0005829">
    <property type="term" value="C:cytosol"/>
    <property type="evidence" value="ECO:0007669"/>
    <property type="project" value="TreeGrafter"/>
</dbReference>
<feature type="domain" description="Glutamate-ammonia ligase adenylyltransferase repeated" evidence="8">
    <location>
        <begin position="90"/>
        <end position="315"/>
    </location>
</feature>
<reference evidence="10 11" key="1">
    <citation type="journal article" date="2009" name="Genome Res.">
        <title>Complete genome of the cellulolytic thermophile Acidothermus cellulolyticus 11B provides insights into its ecophysiological and evolutionary adaptations.</title>
        <authorList>
            <person name="Barabote R.D."/>
            <person name="Xie G."/>
            <person name="Leu D.H."/>
            <person name="Normand P."/>
            <person name="Necsulea A."/>
            <person name="Daubin V."/>
            <person name="Medigue C."/>
            <person name="Adney W.S."/>
            <person name="Xu X.C."/>
            <person name="Lapidus A."/>
            <person name="Parales R.E."/>
            <person name="Detter C."/>
            <person name="Pujic P."/>
            <person name="Bruce D."/>
            <person name="Lavire C."/>
            <person name="Challacombe J.F."/>
            <person name="Brettin T.S."/>
            <person name="Berry A.M."/>
        </authorList>
    </citation>
    <scope>NUCLEOTIDE SEQUENCE [LARGE SCALE GENOMIC DNA]</scope>
    <source>
        <strain evidence="11">ATCC 43068 / DSM 8971 / 11B</strain>
    </source>
</reference>
<dbReference type="EC" id="2.7.7.42" evidence="7"/>
<feature type="domain" description="Glutamate-ammonia ligase adenylyltransferase repeated" evidence="8">
    <location>
        <begin position="582"/>
        <end position="819"/>
    </location>
</feature>
<accession>A0LTD3</accession>
<dbReference type="GO" id="GO:0005524">
    <property type="term" value="F:ATP binding"/>
    <property type="evidence" value="ECO:0007669"/>
    <property type="project" value="UniProtKB-UniRule"/>
</dbReference>
<keyword evidence="5 7" id="KW-0460">Magnesium</keyword>
<comment type="similarity">
    <text evidence="7">Belongs to the GlnE family.</text>
</comment>